<evidence type="ECO:0000256" key="5">
    <source>
        <dbReference type="ARBA" id="ARBA00023002"/>
    </source>
</evidence>
<evidence type="ECO:0000256" key="8">
    <source>
        <dbReference type="SAM" id="MobiDB-lite"/>
    </source>
</evidence>
<sequence>MILAILMWLVTAGVLLLSVLLVTGFGHLDGILTFIRDRLLGGSYWKRKGVPCLEFRPIIGSLMESTDPHNPWYHRLPGYTAKFGPVWGYQEGYRNILVVATPALAKQVLVSEYAQYQQRRGNPIFQTRPTDDSAHLVEAYGQRWRRLRRIVAHQLSPLNLYPTITDSTHHFVNHLLTFDGQEIEMLRNYQELTIDIISRMAMGQKGSQLFSNQYVDETKAFLNRDPRNPIFLSAAMFSALRPLARKFFLTAGRLTEQPPFRQLKVIEEAIRLRKIERAGKTNSESKDFIDDFLNATGNETNLELEALDGLAGPSVGSSKGMNEAEVAVHCLLFLIAGFDSTSSGMAYASYYLAKYPKVQELLQEELDAEFPDPNAPMPYDKVQNLPFLNVVVKEVMRLEPTGTVAVTRIAQNDGVLDNIKLAKGDCVQIDVRSLQKSTEIWGRYLGELELKYALAKVYRHFDITAGEKFEASLQYFGWITVSPKSVTLKVQKRAGVELTPIDPTAAPQNAPADPEAAPVDPQAAS</sequence>
<keyword evidence="10" id="KW-1185">Reference proteome</keyword>
<dbReference type="PANTHER" id="PTHR24292:SF54">
    <property type="entry name" value="CYP9F3-RELATED"/>
    <property type="match status" value="1"/>
</dbReference>
<feature type="non-terminal residue" evidence="9">
    <location>
        <position position="1"/>
    </location>
</feature>
<dbReference type="Gene3D" id="1.10.630.10">
    <property type="entry name" value="Cytochrome P450"/>
    <property type="match status" value="1"/>
</dbReference>
<dbReference type="InterPro" id="IPR002401">
    <property type="entry name" value="Cyt_P450_E_grp-I"/>
</dbReference>
<evidence type="ECO:0000256" key="6">
    <source>
        <dbReference type="ARBA" id="ARBA00023004"/>
    </source>
</evidence>
<feature type="compositionally biased region" description="Low complexity" evidence="8">
    <location>
        <begin position="510"/>
        <end position="525"/>
    </location>
</feature>
<dbReference type="Proteomes" id="UP001177023">
    <property type="component" value="Unassembled WGS sequence"/>
</dbReference>
<dbReference type="PANTHER" id="PTHR24292">
    <property type="entry name" value="CYTOCHROME P450"/>
    <property type="match status" value="1"/>
</dbReference>
<dbReference type="PRINTS" id="PR00463">
    <property type="entry name" value="EP450I"/>
</dbReference>
<keyword evidence="3" id="KW-0349">Heme</keyword>
<evidence type="ECO:0000313" key="10">
    <source>
        <dbReference type="Proteomes" id="UP001177023"/>
    </source>
</evidence>
<dbReference type="GO" id="GO:0005506">
    <property type="term" value="F:iron ion binding"/>
    <property type="evidence" value="ECO:0007669"/>
    <property type="project" value="InterPro"/>
</dbReference>
<gene>
    <name evidence="9" type="ORF">MSPICULIGERA_LOCUS10068</name>
</gene>
<keyword evidence="5" id="KW-0560">Oxidoreductase</keyword>
<feature type="region of interest" description="Disordered" evidence="8">
    <location>
        <begin position="499"/>
        <end position="525"/>
    </location>
</feature>
<dbReference type="InterPro" id="IPR050476">
    <property type="entry name" value="Insect_CytP450_Detox"/>
</dbReference>
<evidence type="ECO:0000256" key="1">
    <source>
        <dbReference type="ARBA" id="ARBA00001971"/>
    </source>
</evidence>
<dbReference type="EMBL" id="CATQJA010002575">
    <property type="protein sequence ID" value="CAJ0571666.1"/>
    <property type="molecule type" value="Genomic_DNA"/>
</dbReference>
<keyword evidence="7" id="KW-0503">Monooxygenase</keyword>
<dbReference type="InterPro" id="IPR001128">
    <property type="entry name" value="Cyt_P450"/>
</dbReference>
<dbReference type="GO" id="GO:0016705">
    <property type="term" value="F:oxidoreductase activity, acting on paired donors, with incorporation or reduction of molecular oxygen"/>
    <property type="evidence" value="ECO:0007669"/>
    <property type="project" value="InterPro"/>
</dbReference>
<dbReference type="AlphaFoldDB" id="A0AA36CM67"/>
<dbReference type="InterPro" id="IPR036396">
    <property type="entry name" value="Cyt_P450_sf"/>
</dbReference>
<dbReference type="GO" id="GO:0020037">
    <property type="term" value="F:heme binding"/>
    <property type="evidence" value="ECO:0007669"/>
    <property type="project" value="InterPro"/>
</dbReference>
<name>A0AA36CM67_9BILA</name>
<evidence type="ECO:0000256" key="3">
    <source>
        <dbReference type="ARBA" id="ARBA00022617"/>
    </source>
</evidence>
<proteinExistence type="inferred from homology"/>
<organism evidence="9 10">
    <name type="scientific">Mesorhabditis spiculigera</name>
    <dbReference type="NCBI Taxonomy" id="96644"/>
    <lineage>
        <taxon>Eukaryota</taxon>
        <taxon>Metazoa</taxon>
        <taxon>Ecdysozoa</taxon>
        <taxon>Nematoda</taxon>
        <taxon>Chromadorea</taxon>
        <taxon>Rhabditida</taxon>
        <taxon>Rhabditina</taxon>
        <taxon>Rhabditomorpha</taxon>
        <taxon>Rhabditoidea</taxon>
        <taxon>Rhabditidae</taxon>
        <taxon>Mesorhabditinae</taxon>
        <taxon>Mesorhabditis</taxon>
    </lineage>
</organism>
<comment type="caution">
    <text evidence="9">The sequence shown here is derived from an EMBL/GenBank/DDBJ whole genome shotgun (WGS) entry which is preliminary data.</text>
</comment>
<dbReference type="GO" id="GO:0004497">
    <property type="term" value="F:monooxygenase activity"/>
    <property type="evidence" value="ECO:0007669"/>
    <property type="project" value="UniProtKB-KW"/>
</dbReference>
<evidence type="ECO:0000256" key="7">
    <source>
        <dbReference type="ARBA" id="ARBA00023033"/>
    </source>
</evidence>
<comment type="similarity">
    <text evidence="2">Belongs to the cytochrome P450 family.</text>
</comment>
<keyword evidence="4" id="KW-0479">Metal-binding</keyword>
<accession>A0AA36CM67</accession>
<reference evidence="9" key="1">
    <citation type="submission" date="2023-06" db="EMBL/GenBank/DDBJ databases">
        <authorList>
            <person name="Delattre M."/>
        </authorList>
    </citation>
    <scope>NUCLEOTIDE SEQUENCE</scope>
    <source>
        <strain evidence="9">AF72</strain>
    </source>
</reference>
<protein>
    <recommendedName>
        <fullName evidence="11">Cytochrome P450</fullName>
    </recommendedName>
</protein>
<comment type="cofactor">
    <cofactor evidence="1">
        <name>heme</name>
        <dbReference type="ChEBI" id="CHEBI:30413"/>
    </cofactor>
</comment>
<dbReference type="SUPFAM" id="SSF48264">
    <property type="entry name" value="Cytochrome P450"/>
    <property type="match status" value="1"/>
</dbReference>
<evidence type="ECO:0000313" key="9">
    <source>
        <dbReference type="EMBL" id="CAJ0571666.1"/>
    </source>
</evidence>
<evidence type="ECO:0008006" key="11">
    <source>
        <dbReference type="Google" id="ProtNLM"/>
    </source>
</evidence>
<evidence type="ECO:0000256" key="4">
    <source>
        <dbReference type="ARBA" id="ARBA00022723"/>
    </source>
</evidence>
<dbReference type="Pfam" id="PF00067">
    <property type="entry name" value="p450"/>
    <property type="match status" value="1"/>
</dbReference>
<evidence type="ECO:0000256" key="2">
    <source>
        <dbReference type="ARBA" id="ARBA00010617"/>
    </source>
</evidence>
<keyword evidence="6" id="KW-0408">Iron</keyword>